<dbReference type="SUPFAM" id="SSF57850">
    <property type="entry name" value="RING/U-box"/>
    <property type="match status" value="1"/>
</dbReference>
<dbReference type="Proteomes" id="UP000838412">
    <property type="component" value="Chromosome 1"/>
</dbReference>
<proteinExistence type="predicted"/>
<dbReference type="Gene3D" id="3.30.160.60">
    <property type="entry name" value="Classic Zinc Finger"/>
    <property type="match status" value="1"/>
</dbReference>
<keyword evidence="3" id="KW-0833">Ubl conjugation pathway</keyword>
<sequence length="593" mass="67399">MEITALRRNFLSWFGVSRKERESKMERVFSAPDLRLAPSTGVRSQACPNERRRRHYHSSANMASAVPGLDGVDFPEELRCPVCLDVFSEPLFLPCCHNLCRECVRGLIESRGGTAYGVHMFPCPECRYDVVVRSVDSLQRNLVLQQMVDRCKQGKLAAQSSGAHARGPEAPTCQDHADEALELKMFCDPCERPVCYKCMAYDHKNHTLLQLEDAWLRRKDAFSRNIEILRTKTESVENFVEKLKTISERVETNASQRKHMVTEGCDALISVIQQRKNALLDEISREEDERRESLDQQMTSCTQELDKVKEVLDTAQELIDKGAPAKCLQTAKTLKDRVKGQAMDQLSLYPVTSEHLTPLDFDVSQYIDTLIRLDFQRGSPEPEVVEEESQRQSLAQRLPGFFKRKSRKGVGMQFELDPKTAHKYIRISNNNSTMSYDPDSLPTRRTFDAPNRFSKHSIAVGDVNFSSGLHYWEVDVSRSIFYRVGVASDKFPRDQALGENESSWCVDRYLHEYSALHAGEVVQLSLPPVQNRVGVLLNYTGGTLSFYNPMKKEHIYTFHAKFEEPVRPAFDVGKGEVTVYTGLALPSYVCKGS</sequence>
<dbReference type="InterPro" id="IPR003649">
    <property type="entry name" value="Bbox_C"/>
</dbReference>
<keyword evidence="1" id="KW-0479">Metal-binding</keyword>
<dbReference type="GO" id="GO:0008270">
    <property type="term" value="F:zinc ion binding"/>
    <property type="evidence" value="ECO:0007669"/>
    <property type="project" value="UniProtKB-KW"/>
</dbReference>
<evidence type="ECO:0000259" key="9">
    <source>
        <dbReference type="PROSITE" id="PS50119"/>
    </source>
</evidence>
<evidence type="ECO:0000313" key="12">
    <source>
        <dbReference type="Proteomes" id="UP000838412"/>
    </source>
</evidence>
<protein>
    <submittedName>
        <fullName evidence="11">TRIM58 protein</fullName>
    </submittedName>
</protein>
<dbReference type="InterPro" id="IPR027370">
    <property type="entry name" value="Znf-RING_euk"/>
</dbReference>
<dbReference type="PROSITE" id="PS50188">
    <property type="entry name" value="B302_SPRY"/>
    <property type="match status" value="1"/>
</dbReference>
<dbReference type="SUPFAM" id="SSF49899">
    <property type="entry name" value="Concanavalin A-like lectins/glucanases"/>
    <property type="match status" value="1"/>
</dbReference>
<dbReference type="Pfam" id="PF00643">
    <property type="entry name" value="zf-B_box"/>
    <property type="match status" value="1"/>
</dbReference>
<evidence type="ECO:0000256" key="3">
    <source>
        <dbReference type="ARBA" id="ARBA00022786"/>
    </source>
</evidence>
<organism evidence="11 12">
    <name type="scientific">Branchiostoma lanceolatum</name>
    <name type="common">Common lancelet</name>
    <name type="synonym">Amphioxus lanceolatum</name>
    <dbReference type="NCBI Taxonomy" id="7740"/>
    <lineage>
        <taxon>Eukaryota</taxon>
        <taxon>Metazoa</taxon>
        <taxon>Chordata</taxon>
        <taxon>Cephalochordata</taxon>
        <taxon>Leptocardii</taxon>
        <taxon>Amphioxiformes</taxon>
        <taxon>Branchiostomatidae</taxon>
        <taxon>Branchiostoma</taxon>
    </lineage>
</organism>
<dbReference type="InterPro" id="IPR013320">
    <property type="entry name" value="ConA-like_dom_sf"/>
</dbReference>
<dbReference type="PRINTS" id="PR01407">
    <property type="entry name" value="BUTYPHLNCDUF"/>
</dbReference>
<dbReference type="InterPro" id="IPR050143">
    <property type="entry name" value="TRIM/RBCC"/>
</dbReference>
<dbReference type="AlphaFoldDB" id="A0A8J9VDD2"/>
<dbReference type="Pfam" id="PF13445">
    <property type="entry name" value="zf-RING_UBOX"/>
    <property type="match status" value="1"/>
</dbReference>
<evidence type="ECO:0000256" key="2">
    <source>
        <dbReference type="ARBA" id="ARBA00022771"/>
    </source>
</evidence>
<evidence type="ECO:0000256" key="5">
    <source>
        <dbReference type="ARBA" id="ARBA00023054"/>
    </source>
</evidence>
<feature type="domain" description="B30.2/SPRY" evidence="10">
    <location>
        <begin position="394"/>
        <end position="588"/>
    </location>
</feature>
<gene>
    <name evidence="11" type="primary">TRIM58</name>
    <name evidence="11" type="ORF">BLAG_LOCUS2395</name>
</gene>
<dbReference type="PROSITE" id="PS50089">
    <property type="entry name" value="ZF_RING_2"/>
    <property type="match status" value="1"/>
</dbReference>
<dbReference type="InterPro" id="IPR000315">
    <property type="entry name" value="Znf_B-box"/>
</dbReference>
<keyword evidence="4" id="KW-0862">Zinc</keyword>
<dbReference type="InterPro" id="IPR001870">
    <property type="entry name" value="B30.2/SPRY"/>
</dbReference>
<evidence type="ECO:0000313" key="11">
    <source>
        <dbReference type="EMBL" id="CAH1233740.1"/>
    </source>
</evidence>
<evidence type="ECO:0000259" key="8">
    <source>
        <dbReference type="PROSITE" id="PS50089"/>
    </source>
</evidence>
<reference evidence="11" key="1">
    <citation type="submission" date="2022-01" db="EMBL/GenBank/DDBJ databases">
        <authorList>
            <person name="Braso-Vives M."/>
        </authorList>
    </citation>
    <scope>NUCLEOTIDE SEQUENCE</scope>
</reference>
<feature type="domain" description="B box-type" evidence="9">
    <location>
        <begin position="168"/>
        <end position="211"/>
    </location>
</feature>
<dbReference type="SMART" id="SM00336">
    <property type="entry name" value="BBOX"/>
    <property type="match status" value="1"/>
</dbReference>
<dbReference type="Pfam" id="PF00622">
    <property type="entry name" value="SPRY"/>
    <property type="match status" value="1"/>
</dbReference>
<feature type="coiled-coil region" evidence="7">
    <location>
        <begin position="269"/>
        <end position="311"/>
    </location>
</feature>
<dbReference type="CDD" id="cd13734">
    <property type="entry name" value="SPRY_PRY_C-II"/>
    <property type="match status" value="1"/>
</dbReference>
<dbReference type="InterPro" id="IPR003877">
    <property type="entry name" value="SPRY_dom"/>
</dbReference>
<keyword evidence="2 6" id="KW-0863">Zinc-finger</keyword>
<dbReference type="Gene3D" id="3.30.40.10">
    <property type="entry name" value="Zinc/RING finger domain, C3HC4 (zinc finger)"/>
    <property type="match status" value="1"/>
</dbReference>
<dbReference type="SMART" id="SM00449">
    <property type="entry name" value="SPRY"/>
    <property type="match status" value="1"/>
</dbReference>
<dbReference type="OrthoDB" id="9049620at2759"/>
<evidence type="ECO:0000256" key="4">
    <source>
        <dbReference type="ARBA" id="ARBA00022833"/>
    </source>
</evidence>
<accession>A0A8J9VDD2</accession>
<dbReference type="SMART" id="SM00502">
    <property type="entry name" value="BBC"/>
    <property type="match status" value="1"/>
</dbReference>
<evidence type="ECO:0000259" key="10">
    <source>
        <dbReference type="PROSITE" id="PS50188"/>
    </source>
</evidence>
<dbReference type="Gene3D" id="2.60.120.920">
    <property type="match status" value="1"/>
</dbReference>
<dbReference type="InterPro" id="IPR003879">
    <property type="entry name" value="Butyrophylin_SPRY"/>
</dbReference>
<dbReference type="PROSITE" id="PS00518">
    <property type="entry name" value="ZF_RING_1"/>
    <property type="match status" value="1"/>
</dbReference>
<dbReference type="EMBL" id="OV696686">
    <property type="protein sequence ID" value="CAH1233740.1"/>
    <property type="molecule type" value="Genomic_DNA"/>
</dbReference>
<dbReference type="InterPro" id="IPR017907">
    <property type="entry name" value="Znf_RING_CS"/>
</dbReference>
<feature type="domain" description="RING-type" evidence="8">
    <location>
        <begin position="80"/>
        <end position="127"/>
    </location>
</feature>
<dbReference type="PANTHER" id="PTHR24103">
    <property type="entry name" value="E3 UBIQUITIN-PROTEIN LIGASE TRIM"/>
    <property type="match status" value="1"/>
</dbReference>
<dbReference type="InterPro" id="IPR001841">
    <property type="entry name" value="Znf_RING"/>
</dbReference>
<dbReference type="SMART" id="SM00184">
    <property type="entry name" value="RING"/>
    <property type="match status" value="1"/>
</dbReference>
<name>A0A8J9VDD2_BRALA</name>
<dbReference type="SUPFAM" id="SSF57845">
    <property type="entry name" value="B-box zinc-binding domain"/>
    <property type="match status" value="1"/>
</dbReference>
<dbReference type="PROSITE" id="PS50119">
    <property type="entry name" value="ZF_BBOX"/>
    <property type="match status" value="1"/>
</dbReference>
<evidence type="ECO:0000256" key="6">
    <source>
        <dbReference type="PROSITE-ProRule" id="PRU00024"/>
    </source>
</evidence>
<dbReference type="InterPro" id="IPR013083">
    <property type="entry name" value="Znf_RING/FYVE/PHD"/>
</dbReference>
<evidence type="ECO:0000256" key="7">
    <source>
        <dbReference type="SAM" id="Coils"/>
    </source>
</evidence>
<keyword evidence="5 7" id="KW-0175">Coiled coil</keyword>
<dbReference type="InterPro" id="IPR043136">
    <property type="entry name" value="B30.2/SPRY_sf"/>
</dbReference>
<evidence type="ECO:0000256" key="1">
    <source>
        <dbReference type="ARBA" id="ARBA00022723"/>
    </source>
</evidence>
<dbReference type="Gene3D" id="1.20.5.170">
    <property type="match status" value="1"/>
</dbReference>
<keyword evidence="12" id="KW-1185">Reference proteome</keyword>